<dbReference type="InterPro" id="IPR043862">
    <property type="entry name" value="DUF5824"/>
</dbReference>
<evidence type="ECO:0000259" key="1">
    <source>
        <dbReference type="Pfam" id="PF19141"/>
    </source>
</evidence>
<reference evidence="2" key="1">
    <citation type="journal article" date="2020" name="Nature">
        <title>Giant virus diversity and host interactions through global metagenomics.</title>
        <authorList>
            <person name="Schulz F."/>
            <person name="Roux S."/>
            <person name="Paez-Espino D."/>
            <person name="Jungbluth S."/>
            <person name="Walsh D.A."/>
            <person name="Denef V.J."/>
            <person name="McMahon K.D."/>
            <person name="Konstantinidis K.T."/>
            <person name="Eloe-Fadrosh E.A."/>
            <person name="Kyrpides N.C."/>
            <person name="Woyke T."/>
        </authorList>
    </citation>
    <scope>NUCLEOTIDE SEQUENCE</scope>
    <source>
        <strain evidence="2">GVMAG-S-3300012000-57</strain>
    </source>
</reference>
<name>A0A6C0KJN4_9ZZZZ</name>
<accession>A0A6C0KJN4</accession>
<dbReference type="AlphaFoldDB" id="A0A6C0KJN4"/>
<organism evidence="2">
    <name type="scientific">viral metagenome</name>
    <dbReference type="NCBI Taxonomy" id="1070528"/>
    <lineage>
        <taxon>unclassified sequences</taxon>
        <taxon>metagenomes</taxon>
        <taxon>organismal metagenomes</taxon>
    </lineage>
</organism>
<evidence type="ECO:0000313" key="2">
    <source>
        <dbReference type="EMBL" id="QHU17027.1"/>
    </source>
</evidence>
<proteinExistence type="predicted"/>
<protein>
    <recommendedName>
        <fullName evidence="1">DUF5824 domain-containing protein</fullName>
    </recommendedName>
</protein>
<dbReference type="Pfam" id="PF19141">
    <property type="entry name" value="DUF5824"/>
    <property type="match status" value="1"/>
</dbReference>
<dbReference type="EMBL" id="MN740898">
    <property type="protein sequence ID" value="QHU17027.1"/>
    <property type="molecule type" value="Genomic_DNA"/>
</dbReference>
<feature type="domain" description="DUF5824" evidence="1">
    <location>
        <begin position="29"/>
        <end position="136"/>
    </location>
</feature>
<sequence>MAEIILSSYYSSMTEIALKYIPKRLTQKDRKKQAAMLRKSRKQYREGKYYTRKRVASYKSKPSKHVAKARRIYGVDSIAPSKELAEATGCSIDAMTQIVQKGEGAYFSSGSRPNQTAQSWGIARLASAITGGKSAAVDYAILEKGCDHHMRAFKMANQSRKKHGYGQRRVAKTVL</sequence>